<evidence type="ECO:0000256" key="8">
    <source>
        <dbReference type="ARBA" id="ARBA00035585"/>
    </source>
</evidence>
<sequence>MSCDSFPFTSTSVQYNPEVLTLKYHDVMSHERRSEAYSVPDEYASLDELAAPAPVEDSQTKNLHNRKPDEQFLKGRKESTHHARRISSDNYNIPDDYTNLDELASPSPVQNPQERHKYTQEYLEERRSQEQACQGNAEQDGYNGQSVADGIGLQAAVDESGTNTQILRGSQASKLATELYTVSYLILFSILGTLARLGLQALTAYPGSPVTTSELWANVGGSIIMGFLSEDRRLFKENGGSENNETEEGKRDDSDGSQETGRIEIQKAHNAMKKNIPLYIGLTTGFCGSFTSFSSFIRDIFLELANQPPAIQSSPALTSTIPRNGGYSFMAILAVIIITVCLCLSALKIGAHLAIGLENFTPSLPCFLTSKTFDWCAAIFSWSLWLGSIILAIWPPDRPSGPAAPLSRSWRQETWRGRVLFSLVFSPLGCILRFYVSIRLNGIIASFPLGTFIVNISGTAILGMCWDLQHAPLGAASGSIGGGQVGCQVLQGIQDGFCGCLTTISTWVLELTGLRRKHAYIYGGMSMSIGLAFLAVIMGSLVWSRGVSAAICAT</sequence>
<evidence type="ECO:0000256" key="10">
    <source>
        <dbReference type="SAM" id="Phobius"/>
    </source>
</evidence>
<feature type="transmembrane region" description="Helical" evidence="10">
    <location>
        <begin position="519"/>
        <end position="543"/>
    </location>
</feature>
<dbReference type="GO" id="GO:0005886">
    <property type="term" value="C:plasma membrane"/>
    <property type="evidence" value="ECO:0007669"/>
    <property type="project" value="UniProtKB-SubCell"/>
</dbReference>
<evidence type="ECO:0000313" key="12">
    <source>
        <dbReference type="Proteomes" id="UP000235672"/>
    </source>
</evidence>
<dbReference type="InterPro" id="IPR003691">
    <property type="entry name" value="FluC"/>
</dbReference>
<feature type="transmembrane region" description="Helical" evidence="10">
    <location>
        <begin position="415"/>
        <end position="436"/>
    </location>
</feature>
<protein>
    <recommendedName>
        <fullName evidence="13">Chromosome condensation protein-like protein</fullName>
    </recommendedName>
</protein>
<feature type="region of interest" description="Disordered" evidence="9">
    <location>
        <begin position="237"/>
        <end position="260"/>
    </location>
</feature>
<feature type="transmembrane region" description="Helical" evidence="10">
    <location>
        <begin position="443"/>
        <end position="464"/>
    </location>
</feature>
<comment type="function">
    <text evidence="1">Fluoride channel required for the rapid expulsion of cytoplasmic fluoride.</text>
</comment>
<dbReference type="EMBL" id="KZ613533">
    <property type="protein sequence ID" value="PMD13329.1"/>
    <property type="molecule type" value="Genomic_DNA"/>
</dbReference>
<feature type="transmembrane region" description="Helical" evidence="10">
    <location>
        <begin position="276"/>
        <end position="297"/>
    </location>
</feature>
<evidence type="ECO:0000256" key="2">
    <source>
        <dbReference type="ARBA" id="ARBA00004651"/>
    </source>
</evidence>
<dbReference type="OrthoDB" id="409792at2759"/>
<feature type="compositionally biased region" description="Polar residues" evidence="9">
    <location>
        <begin position="130"/>
        <end position="146"/>
    </location>
</feature>
<evidence type="ECO:0008006" key="13">
    <source>
        <dbReference type="Google" id="ProtNLM"/>
    </source>
</evidence>
<evidence type="ECO:0000256" key="5">
    <source>
        <dbReference type="ARBA" id="ARBA00022989"/>
    </source>
</evidence>
<keyword evidence="3" id="KW-1003">Cell membrane</keyword>
<name>A0A2J6PH84_9HELO</name>
<dbReference type="STRING" id="1745343.A0A2J6PH84"/>
<keyword evidence="4 10" id="KW-0812">Transmembrane</keyword>
<dbReference type="GO" id="GO:1903425">
    <property type="term" value="F:fluoride transmembrane transporter activity"/>
    <property type="evidence" value="ECO:0007669"/>
    <property type="project" value="TreeGrafter"/>
</dbReference>
<dbReference type="PANTHER" id="PTHR28259:SF1">
    <property type="entry name" value="FLUORIDE EXPORT PROTEIN 1-RELATED"/>
    <property type="match status" value="1"/>
</dbReference>
<feature type="transmembrane region" description="Helical" evidence="10">
    <location>
        <begin position="372"/>
        <end position="395"/>
    </location>
</feature>
<feature type="compositionally biased region" description="Basic and acidic residues" evidence="9">
    <location>
        <begin position="113"/>
        <end position="129"/>
    </location>
</feature>
<dbReference type="Proteomes" id="UP000235672">
    <property type="component" value="Unassembled WGS sequence"/>
</dbReference>
<evidence type="ECO:0000256" key="7">
    <source>
        <dbReference type="ARBA" id="ARBA00035120"/>
    </source>
</evidence>
<evidence type="ECO:0000256" key="1">
    <source>
        <dbReference type="ARBA" id="ARBA00002598"/>
    </source>
</evidence>
<gene>
    <name evidence="11" type="ORF">NA56DRAFT_638065</name>
</gene>
<dbReference type="PANTHER" id="PTHR28259">
    <property type="entry name" value="FLUORIDE EXPORT PROTEIN 1-RELATED"/>
    <property type="match status" value="1"/>
</dbReference>
<keyword evidence="5 10" id="KW-1133">Transmembrane helix</keyword>
<keyword evidence="6 10" id="KW-0472">Membrane</keyword>
<feature type="transmembrane region" description="Helical" evidence="10">
    <location>
        <begin position="327"/>
        <end position="351"/>
    </location>
</feature>
<feature type="compositionally biased region" description="Basic and acidic residues" evidence="9">
    <location>
        <begin position="66"/>
        <end position="81"/>
    </location>
</feature>
<feature type="transmembrane region" description="Helical" evidence="10">
    <location>
        <begin position="179"/>
        <end position="199"/>
    </location>
</feature>
<evidence type="ECO:0000256" key="6">
    <source>
        <dbReference type="ARBA" id="ARBA00023136"/>
    </source>
</evidence>
<evidence type="ECO:0000256" key="4">
    <source>
        <dbReference type="ARBA" id="ARBA00022692"/>
    </source>
</evidence>
<comment type="subcellular location">
    <subcellularLocation>
        <location evidence="2">Cell membrane</location>
        <topology evidence="2">Multi-pass membrane protein</topology>
    </subcellularLocation>
</comment>
<comment type="similarity">
    <text evidence="7">Belongs to the fluoride channel Fluc/FEX (TC 1.A.43) family.</text>
</comment>
<evidence type="ECO:0000313" key="11">
    <source>
        <dbReference type="EMBL" id="PMD13329.1"/>
    </source>
</evidence>
<dbReference type="Pfam" id="PF02537">
    <property type="entry name" value="CRCB"/>
    <property type="match status" value="2"/>
</dbReference>
<feature type="region of interest" description="Disordered" evidence="9">
    <location>
        <begin position="50"/>
        <end position="146"/>
    </location>
</feature>
<proteinExistence type="inferred from homology"/>
<keyword evidence="12" id="KW-1185">Reference proteome</keyword>
<evidence type="ECO:0000256" key="3">
    <source>
        <dbReference type="ARBA" id="ARBA00022475"/>
    </source>
</evidence>
<reference evidence="11 12" key="1">
    <citation type="submission" date="2016-05" db="EMBL/GenBank/DDBJ databases">
        <title>A degradative enzymes factory behind the ericoid mycorrhizal symbiosis.</title>
        <authorList>
            <consortium name="DOE Joint Genome Institute"/>
            <person name="Martino E."/>
            <person name="Morin E."/>
            <person name="Grelet G."/>
            <person name="Kuo A."/>
            <person name="Kohler A."/>
            <person name="Daghino S."/>
            <person name="Barry K."/>
            <person name="Choi C."/>
            <person name="Cichocki N."/>
            <person name="Clum A."/>
            <person name="Copeland A."/>
            <person name="Hainaut M."/>
            <person name="Haridas S."/>
            <person name="Labutti K."/>
            <person name="Lindquist E."/>
            <person name="Lipzen A."/>
            <person name="Khouja H.-R."/>
            <person name="Murat C."/>
            <person name="Ohm R."/>
            <person name="Olson A."/>
            <person name="Spatafora J."/>
            <person name="Veneault-Fourrey C."/>
            <person name="Henrissat B."/>
            <person name="Grigoriev I."/>
            <person name="Martin F."/>
            <person name="Perotto S."/>
        </authorList>
    </citation>
    <scope>NUCLEOTIDE SEQUENCE [LARGE SCALE GENOMIC DNA]</scope>
    <source>
        <strain evidence="11 12">UAMH 7357</strain>
    </source>
</reference>
<evidence type="ECO:0000256" key="9">
    <source>
        <dbReference type="SAM" id="MobiDB-lite"/>
    </source>
</evidence>
<dbReference type="AlphaFoldDB" id="A0A2J6PH84"/>
<comment type="catalytic activity">
    <reaction evidence="8">
        <text>fluoride(in) = fluoride(out)</text>
        <dbReference type="Rhea" id="RHEA:76159"/>
        <dbReference type="ChEBI" id="CHEBI:17051"/>
    </reaction>
    <physiologicalReaction direction="left-to-right" evidence="8">
        <dbReference type="Rhea" id="RHEA:76160"/>
    </physiologicalReaction>
</comment>
<organism evidence="11 12">
    <name type="scientific">Hyaloscypha hepaticicola</name>
    <dbReference type="NCBI Taxonomy" id="2082293"/>
    <lineage>
        <taxon>Eukaryota</taxon>
        <taxon>Fungi</taxon>
        <taxon>Dikarya</taxon>
        <taxon>Ascomycota</taxon>
        <taxon>Pezizomycotina</taxon>
        <taxon>Leotiomycetes</taxon>
        <taxon>Helotiales</taxon>
        <taxon>Hyaloscyphaceae</taxon>
        <taxon>Hyaloscypha</taxon>
    </lineage>
</organism>
<accession>A0A2J6PH84</accession>